<dbReference type="PANTHER" id="PTHR43739">
    <property type="entry name" value="XYLOGLUCANASE (EUROFUNG)"/>
    <property type="match status" value="1"/>
</dbReference>
<dbReference type="Proteomes" id="UP000285567">
    <property type="component" value="Unassembled WGS sequence"/>
</dbReference>
<evidence type="ECO:0000313" key="3">
    <source>
        <dbReference type="Proteomes" id="UP000285567"/>
    </source>
</evidence>
<sequence>MTQFAITYDNALILINKEYDGIQLERKLEGMNILSIAQDPNDKNTLYCGTFDRGLWKSVDKGQNWVPIGTRFTYNSPFKHDDIHMTAITAVTVIDTGNHHSSVLVGTEPSALFISDDQGESFELLTDFSHIAGKEHWFFPPRPHTHHVKWFDTNTKSPNVINLTIEAGGFIQSTDSGQHWIAPQTQDTPIDIHVLKSHPDYPNKLYGVLGDAFLNGGRDTFIESNDYGKTWTTFIEGIEHRYGYGLAINSQNPDNIVIATSNSPYNAHNYGDNTFSTIYTINKAQDNEWTEVTTGLPSPNGTLISSITEQDGTFYIANNNGVYYSDDGGINWTAFDIAWPDSLTSQHAHQFITLN</sequence>
<name>A0A418IPA7_STAXY</name>
<comment type="caution">
    <text evidence="2">The sequence shown here is derived from an EMBL/GenBank/DDBJ whole genome shotgun (WGS) entry which is preliminary data.</text>
</comment>
<dbReference type="Pfam" id="PF25852">
    <property type="entry name" value="DUF6242_C"/>
    <property type="match status" value="1"/>
</dbReference>
<dbReference type="EMBL" id="QXUL01000025">
    <property type="protein sequence ID" value="RIN11155.1"/>
    <property type="molecule type" value="Genomic_DNA"/>
</dbReference>
<dbReference type="RefSeq" id="WP_107551235.1">
    <property type="nucleotide sequence ID" value="NZ_PZES01000004.1"/>
</dbReference>
<evidence type="ECO:0000313" key="2">
    <source>
        <dbReference type="EMBL" id="RIN11155.1"/>
    </source>
</evidence>
<accession>A0A418IPA7</accession>
<dbReference type="PANTHER" id="PTHR43739:SF5">
    <property type="entry name" value="EXO-ALPHA-SIALIDASE"/>
    <property type="match status" value="1"/>
</dbReference>
<dbReference type="InterPro" id="IPR015943">
    <property type="entry name" value="WD40/YVTN_repeat-like_dom_sf"/>
</dbReference>
<dbReference type="AlphaFoldDB" id="A0A418IPA7"/>
<dbReference type="CDD" id="cd15482">
    <property type="entry name" value="Sialidase_non-viral"/>
    <property type="match status" value="1"/>
</dbReference>
<dbReference type="OrthoDB" id="9757947at2"/>
<gene>
    <name evidence="2" type="ORF">BU097_06265</name>
</gene>
<reference evidence="2 3" key="1">
    <citation type="journal article" date="2016" name="Front. Microbiol.">
        <title>Comprehensive Phylogenetic Analysis of Bovine Non-aureus Staphylococci Species Based on Whole-Genome Sequencing.</title>
        <authorList>
            <person name="Naushad S."/>
            <person name="Barkema H.W."/>
            <person name="Luby C."/>
            <person name="Condas L.A."/>
            <person name="Nobrega D.B."/>
            <person name="Carson D.A."/>
            <person name="De Buck J."/>
        </authorList>
    </citation>
    <scope>NUCLEOTIDE SEQUENCE [LARGE SCALE GENOMIC DNA]</scope>
    <source>
        <strain evidence="2 3">SNUC 102</strain>
    </source>
</reference>
<protein>
    <recommendedName>
        <fullName evidence="1">DUF6242 domain-containing protein</fullName>
    </recommendedName>
</protein>
<evidence type="ECO:0000259" key="1">
    <source>
        <dbReference type="Pfam" id="PF25852"/>
    </source>
</evidence>
<proteinExistence type="predicted"/>
<dbReference type="SUPFAM" id="SSF110296">
    <property type="entry name" value="Oligoxyloglucan reducing end-specific cellobiohydrolase"/>
    <property type="match status" value="1"/>
</dbReference>
<dbReference type="Gene3D" id="2.130.10.10">
    <property type="entry name" value="YVTN repeat-like/Quinoprotein amine dehydrogenase"/>
    <property type="match status" value="3"/>
</dbReference>
<feature type="domain" description="DUF6242" evidence="1">
    <location>
        <begin position="272"/>
        <end position="339"/>
    </location>
</feature>
<dbReference type="InterPro" id="IPR058667">
    <property type="entry name" value="DUF6242_C"/>
</dbReference>
<dbReference type="GO" id="GO:0010411">
    <property type="term" value="P:xyloglucan metabolic process"/>
    <property type="evidence" value="ECO:0007669"/>
    <property type="project" value="TreeGrafter"/>
</dbReference>
<dbReference type="InterPro" id="IPR052025">
    <property type="entry name" value="Xyloglucanase_GH74"/>
</dbReference>
<keyword evidence="3" id="KW-1185">Reference proteome</keyword>
<organism evidence="2 3">
    <name type="scientific">Staphylococcus xylosus</name>
    <dbReference type="NCBI Taxonomy" id="1288"/>
    <lineage>
        <taxon>Bacteria</taxon>
        <taxon>Bacillati</taxon>
        <taxon>Bacillota</taxon>
        <taxon>Bacilli</taxon>
        <taxon>Bacillales</taxon>
        <taxon>Staphylococcaceae</taxon>
        <taxon>Staphylococcus</taxon>
    </lineage>
</organism>